<dbReference type="AlphaFoldDB" id="A0A8J4YL81"/>
<comment type="caution">
    <text evidence="1">The sequence shown here is derived from an EMBL/GenBank/DDBJ whole genome shotgun (WGS) entry which is preliminary data.</text>
</comment>
<dbReference type="EMBL" id="JACEEZ010000962">
    <property type="protein sequence ID" value="KAG0729682.1"/>
    <property type="molecule type" value="Genomic_DNA"/>
</dbReference>
<dbReference type="Proteomes" id="UP000770661">
    <property type="component" value="Unassembled WGS sequence"/>
</dbReference>
<sequence>MKSLDLVSRMEFATRRSSHHHVSCRLKELSSFFKMEHKLCYCFDFDTLMEQLCESHIYDKILKGIRPIGDRIGVRPPLGDQPLIPPPKFFLWILLRANHGSTSTRNIKLPSHKPWGGPPASSTPDCSYRYNPMGKSLLCLRSGWPLQLQHVHAQPPKVWLLGQPEPNPCWGKQLPKNGQVLRRFFHFVRVQRKSVKEAASLVTAEVAVVWEKARIPTQKKSRCVVERILRLYASWQNLDRSKKRKR</sequence>
<protein>
    <submittedName>
        <fullName evidence="1">Uncharacterized protein</fullName>
    </submittedName>
</protein>
<keyword evidence="2" id="KW-1185">Reference proteome</keyword>
<accession>A0A8J4YL81</accession>
<gene>
    <name evidence="1" type="ORF">GWK47_029849</name>
</gene>
<evidence type="ECO:0000313" key="2">
    <source>
        <dbReference type="Proteomes" id="UP000770661"/>
    </source>
</evidence>
<reference evidence="1" key="1">
    <citation type="submission" date="2020-07" db="EMBL/GenBank/DDBJ databases">
        <title>The High-quality genome of the commercially important snow crab, Chionoecetes opilio.</title>
        <authorList>
            <person name="Jeong J.-H."/>
            <person name="Ryu S."/>
        </authorList>
    </citation>
    <scope>NUCLEOTIDE SEQUENCE</scope>
    <source>
        <strain evidence="1">MADBK_172401_WGS</strain>
        <tissue evidence="1">Digestive gland</tissue>
    </source>
</reference>
<proteinExistence type="predicted"/>
<organism evidence="1 2">
    <name type="scientific">Chionoecetes opilio</name>
    <name type="common">Atlantic snow crab</name>
    <name type="synonym">Cancer opilio</name>
    <dbReference type="NCBI Taxonomy" id="41210"/>
    <lineage>
        <taxon>Eukaryota</taxon>
        <taxon>Metazoa</taxon>
        <taxon>Ecdysozoa</taxon>
        <taxon>Arthropoda</taxon>
        <taxon>Crustacea</taxon>
        <taxon>Multicrustacea</taxon>
        <taxon>Malacostraca</taxon>
        <taxon>Eumalacostraca</taxon>
        <taxon>Eucarida</taxon>
        <taxon>Decapoda</taxon>
        <taxon>Pleocyemata</taxon>
        <taxon>Brachyura</taxon>
        <taxon>Eubrachyura</taxon>
        <taxon>Majoidea</taxon>
        <taxon>Majidae</taxon>
        <taxon>Chionoecetes</taxon>
    </lineage>
</organism>
<evidence type="ECO:0000313" key="1">
    <source>
        <dbReference type="EMBL" id="KAG0729682.1"/>
    </source>
</evidence>
<name>A0A8J4YL81_CHIOP</name>